<dbReference type="InterPro" id="IPR013328">
    <property type="entry name" value="6PGD_dom2"/>
</dbReference>
<dbReference type="PROSITE" id="PS00974">
    <property type="entry name" value="MANNITOL_DHGENASE"/>
    <property type="match status" value="1"/>
</dbReference>
<dbReference type="GO" id="GO:0019594">
    <property type="term" value="P:mannitol metabolic process"/>
    <property type="evidence" value="ECO:0007669"/>
    <property type="project" value="InterPro"/>
</dbReference>
<organism evidence="9 10">
    <name type="scientific">Acidothermus cellulolyticus (strain ATCC 43068 / DSM 8971 / 11B)</name>
    <dbReference type="NCBI Taxonomy" id="351607"/>
    <lineage>
        <taxon>Bacteria</taxon>
        <taxon>Bacillati</taxon>
        <taxon>Actinomycetota</taxon>
        <taxon>Actinomycetes</taxon>
        <taxon>Acidothermales</taxon>
        <taxon>Acidothermaceae</taxon>
        <taxon>Acidothermus</taxon>
    </lineage>
</organism>
<evidence type="ECO:0000256" key="1">
    <source>
        <dbReference type="ARBA" id="ARBA00006541"/>
    </source>
</evidence>
<dbReference type="Pfam" id="PF01232">
    <property type="entry name" value="Mannitol_dh"/>
    <property type="match status" value="1"/>
</dbReference>
<keyword evidence="10" id="KW-1185">Reference proteome</keyword>
<dbReference type="RefSeq" id="WP_011719741.1">
    <property type="nucleotide sequence ID" value="NC_008578.1"/>
</dbReference>
<dbReference type="EC" id="1.1.1.17" evidence="2"/>
<comment type="similarity">
    <text evidence="1">Belongs to the mannitol dehydrogenase family.</text>
</comment>
<dbReference type="eggNOG" id="COG0246">
    <property type="taxonomic scope" value="Bacteria"/>
</dbReference>
<dbReference type="InterPro" id="IPR023027">
    <property type="entry name" value="Mannitol_DH_CS"/>
</dbReference>
<accession>A0LTB8</accession>
<dbReference type="Gene3D" id="1.10.1040.10">
    <property type="entry name" value="N-(1-d-carboxylethyl)-l-norvaline Dehydrogenase, domain 2"/>
    <property type="match status" value="1"/>
</dbReference>
<evidence type="ECO:0000256" key="5">
    <source>
        <dbReference type="ARBA" id="ARBA00023027"/>
    </source>
</evidence>
<dbReference type="Pfam" id="PF08125">
    <property type="entry name" value="Mannitol_dh_C"/>
    <property type="match status" value="1"/>
</dbReference>
<dbReference type="InterPro" id="IPR000669">
    <property type="entry name" value="Mannitol_DH"/>
</dbReference>
<dbReference type="InterPro" id="IPR050988">
    <property type="entry name" value="Mannitol_DH/Oxidoreductase"/>
</dbReference>
<dbReference type="AlphaFoldDB" id="A0LTB8"/>
<dbReference type="KEGG" id="ace:Acel_0905"/>
<evidence type="ECO:0000259" key="7">
    <source>
        <dbReference type="Pfam" id="PF01232"/>
    </source>
</evidence>
<keyword evidence="4" id="KW-0560">Oxidoreductase</keyword>
<gene>
    <name evidence="9" type="ordered locus">Acel_0905</name>
</gene>
<reference evidence="9 10" key="1">
    <citation type="journal article" date="2009" name="Genome Res.">
        <title>Complete genome of the cellulolytic thermophile Acidothermus cellulolyticus 11B provides insights into its ecophysiological and evolutionary adaptations.</title>
        <authorList>
            <person name="Barabote R.D."/>
            <person name="Xie G."/>
            <person name="Leu D.H."/>
            <person name="Normand P."/>
            <person name="Necsulea A."/>
            <person name="Daubin V."/>
            <person name="Medigue C."/>
            <person name="Adney W.S."/>
            <person name="Xu X.C."/>
            <person name="Lapidus A."/>
            <person name="Parales R.E."/>
            <person name="Detter C."/>
            <person name="Pujic P."/>
            <person name="Bruce D."/>
            <person name="Lavire C."/>
            <person name="Challacombe J.F."/>
            <person name="Brettin T.S."/>
            <person name="Berry A.M."/>
        </authorList>
    </citation>
    <scope>NUCLEOTIDE SEQUENCE [LARGE SCALE GENOMIC DNA]</scope>
    <source>
        <strain evidence="10">ATCC 43068 / DSM 8971 / 11B</strain>
    </source>
</reference>
<comment type="catalytic activity">
    <reaction evidence="6">
        <text>D-mannitol 1-phosphate + NAD(+) = beta-D-fructose 6-phosphate + NADH + H(+)</text>
        <dbReference type="Rhea" id="RHEA:19661"/>
        <dbReference type="ChEBI" id="CHEBI:15378"/>
        <dbReference type="ChEBI" id="CHEBI:57540"/>
        <dbReference type="ChEBI" id="CHEBI:57634"/>
        <dbReference type="ChEBI" id="CHEBI:57945"/>
        <dbReference type="ChEBI" id="CHEBI:61381"/>
        <dbReference type="EC" id="1.1.1.17"/>
    </reaction>
</comment>
<dbReference type="PANTHER" id="PTHR43362:SF1">
    <property type="entry name" value="MANNITOL DEHYDROGENASE 2-RELATED"/>
    <property type="match status" value="1"/>
</dbReference>
<dbReference type="EMBL" id="CP000481">
    <property type="protein sequence ID" value="ABK52678.1"/>
    <property type="molecule type" value="Genomic_DNA"/>
</dbReference>
<name>A0LTB8_ACIC1</name>
<feature type="domain" description="Mannitol dehydrogenase C-terminal" evidence="8">
    <location>
        <begin position="284"/>
        <end position="477"/>
    </location>
</feature>
<dbReference type="InterPro" id="IPR013131">
    <property type="entry name" value="Mannitol_DH_N"/>
</dbReference>
<dbReference type="GO" id="GO:0008926">
    <property type="term" value="F:mannitol-1-phosphate 5-dehydrogenase activity"/>
    <property type="evidence" value="ECO:0007669"/>
    <property type="project" value="UniProtKB-EC"/>
</dbReference>
<dbReference type="InterPro" id="IPR013118">
    <property type="entry name" value="Mannitol_DH_C"/>
</dbReference>
<dbReference type="InParanoid" id="A0LTB8"/>
<feature type="domain" description="Mannitol dehydrogenase N-terminal" evidence="7">
    <location>
        <begin position="28"/>
        <end position="275"/>
    </location>
</feature>
<dbReference type="Proteomes" id="UP000008221">
    <property type="component" value="Chromosome"/>
</dbReference>
<dbReference type="PANTHER" id="PTHR43362">
    <property type="entry name" value="MANNITOL DEHYDROGENASE DSF1-RELATED"/>
    <property type="match status" value="1"/>
</dbReference>
<evidence type="ECO:0000256" key="6">
    <source>
        <dbReference type="ARBA" id="ARBA00048615"/>
    </source>
</evidence>
<evidence type="ECO:0000256" key="2">
    <source>
        <dbReference type="ARBA" id="ARBA00012939"/>
    </source>
</evidence>
<dbReference type="InterPro" id="IPR008927">
    <property type="entry name" value="6-PGluconate_DH-like_C_sf"/>
</dbReference>
<evidence type="ECO:0000259" key="8">
    <source>
        <dbReference type="Pfam" id="PF08125"/>
    </source>
</evidence>
<dbReference type="InterPro" id="IPR036291">
    <property type="entry name" value="NAD(P)-bd_dom_sf"/>
</dbReference>
<evidence type="ECO:0000256" key="3">
    <source>
        <dbReference type="ARBA" id="ARBA00016219"/>
    </source>
</evidence>
<dbReference type="STRING" id="351607.Acel_0905"/>
<evidence type="ECO:0000313" key="9">
    <source>
        <dbReference type="EMBL" id="ABK52678.1"/>
    </source>
</evidence>
<dbReference type="Gene3D" id="3.40.50.720">
    <property type="entry name" value="NAD(P)-binding Rossmann-like Domain"/>
    <property type="match status" value="1"/>
</dbReference>
<proteinExistence type="inferred from homology"/>
<evidence type="ECO:0000256" key="4">
    <source>
        <dbReference type="ARBA" id="ARBA00023002"/>
    </source>
</evidence>
<protein>
    <recommendedName>
        <fullName evidence="3">Mannitol-1-phosphate 5-dehydrogenase</fullName>
        <ecNumber evidence="2">1.1.1.17</ecNumber>
    </recommendedName>
</protein>
<dbReference type="PRINTS" id="PR00084">
    <property type="entry name" value="MTLDHDRGNASE"/>
</dbReference>
<sequence length="493" mass="53292">MRRLSLATLPMVPDSVRPRVDPRAIGVGIVHLGLGAFHRAHQADFTEEAMARAGGAWGICGVSPRSGRVIEQLAPQDGLYTLLTRGSAGPRARVLAPIRQWLVGAHDPEAVTARIADPAIRLVTLTVTEKGYRHDPATGRLRREDPEIRADAAGRPPRTVVGLLVRGLERRMRDSGAPVTVLCCDNLPQNGVTLARVVGDFLSLLTGGDAVAEWLATAVRFPSSMVDRITPATTAADREEAARLLGLRDEGVVVTEPFRQWVIEESFAAGRPAWEQAGALLVTDVRPYELAKLRMLNGAHSLLGYLGALAGLETIAETVAVEPFAIAAQRLMVDDAVPTLVGPAGLDLAAYAADILARFANPALDYRTTQVASDGSQKLPQRLLGTIRDRRTAGAMPRWAVLGVAAWMRWVWSPVTDAGEPRQLDDPLADEMTELLRDVNDPVQVVDRLLHLRAVFGDDLADDVELRERLTDDLTALTIDGAKATVRRAVSLE</sequence>
<dbReference type="SUPFAM" id="SSF48179">
    <property type="entry name" value="6-phosphogluconate dehydrogenase C-terminal domain-like"/>
    <property type="match status" value="1"/>
</dbReference>
<dbReference type="HOGENOM" id="CLU_027324_0_0_11"/>
<dbReference type="SUPFAM" id="SSF51735">
    <property type="entry name" value="NAD(P)-binding Rossmann-fold domains"/>
    <property type="match status" value="1"/>
</dbReference>
<keyword evidence="5" id="KW-0520">NAD</keyword>
<evidence type="ECO:0000313" key="10">
    <source>
        <dbReference type="Proteomes" id="UP000008221"/>
    </source>
</evidence>